<accession>A0AAN8PZH2</accession>
<feature type="compositionally biased region" description="Basic and acidic residues" evidence="3">
    <location>
        <begin position="12"/>
        <end position="40"/>
    </location>
</feature>
<gene>
    <name evidence="4" type="ORF">SNE40_002688</name>
</gene>
<evidence type="ECO:0000256" key="3">
    <source>
        <dbReference type="SAM" id="MobiDB-lite"/>
    </source>
</evidence>
<protein>
    <recommendedName>
        <fullName evidence="1">Importin subunit alpha</fullName>
    </recommendedName>
</protein>
<dbReference type="PIRSF" id="PIRSF005673">
    <property type="entry name" value="Importin_alpha"/>
    <property type="match status" value="1"/>
</dbReference>
<organism evidence="4 5">
    <name type="scientific">Patella caerulea</name>
    <name type="common">Rayed Mediterranean limpet</name>
    <dbReference type="NCBI Taxonomy" id="87958"/>
    <lineage>
        <taxon>Eukaryota</taxon>
        <taxon>Metazoa</taxon>
        <taxon>Spiralia</taxon>
        <taxon>Lophotrochozoa</taxon>
        <taxon>Mollusca</taxon>
        <taxon>Gastropoda</taxon>
        <taxon>Patellogastropoda</taxon>
        <taxon>Patelloidea</taxon>
        <taxon>Patellidae</taxon>
        <taxon>Patella</taxon>
    </lineage>
</organism>
<comment type="caution">
    <text evidence="4">The sequence shown here is derived from an EMBL/GenBank/DDBJ whole genome shotgun (WGS) entry which is preliminary data.</text>
</comment>
<keyword evidence="1" id="KW-0813">Transport</keyword>
<dbReference type="PANTHER" id="PTHR16356:SF1">
    <property type="entry name" value="TRANSMEMBRANE AND COILED-COIL DOMAIN-CONTAINING PROTEIN 6"/>
    <property type="match status" value="1"/>
</dbReference>
<dbReference type="PROSITE" id="PS50176">
    <property type="entry name" value="ARM_REPEAT"/>
    <property type="match status" value="2"/>
</dbReference>
<dbReference type="PANTHER" id="PTHR16356">
    <property type="entry name" value="TRANSMEMBRANE AND COILED-COIL DOMAIN-CONTAINING PROTEIN 6 TMCO6"/>
    <property type="match status" value="1"/>
</dbReference>
<keyword evidence="5" id="KW-1185">Reference proteome</keyword>
<keyword evidence="1" id="KW-0653">Protein transport</keyword>
<evidence type="ECO:0000313" key="5">
    <source>
        <dbReference type="Proteomes" id="UP001347796"/>
    </source>
</evidence>
<dbReference type="GO" id="GO:0006606">
    <property type="term" value="P:protein import into nucleus"/>
    <property type="evidence" value="ECO:0007669"/>
    <property type="project" value="InterPro"/>
</dbReference>
<evidence type="ECO:0000256" key="1">
    <source>
        <dbReference type="PIRNR" id="PIRNR005673"/>
    </source>
</evidence>
<proteinExistence type="inferred from homology"/>
<feature type="region of interest" description="Disordered" evidence="3">
    <location>
        <begin position="1"/>
        <end position="56"/>
    </location>
</feature>
<feature type="repeat" description="ARM" evidence="2">
    <location>
        <begin position="227"/>
        <end position="271"/>
    </location>
</feature>
<feature type="compositionally biased region" description="Basic residues" evidence="3">
    <location>
        <begin position="1"/>
        <end position="11"/>
    </location>
</feature>
<evidence type="ECO:0000313" key="4">
    <source>
        <dbReference type="EMBL" id="KAK6190923.1"/>
    </source>
</evidence>
<dbReference type="GO" id="GO:0061608">
    <property type="term" value="F:nuclear import signal receptor activity"/>
    <property type="evidence" value="ECO:0007669"/>
    <property type="project" value="InterPro"/>
</dbReference>
<dbReference type="SMART" id="SM00185">
    <property type="entry name" value="ARM"/>
    <property type="match status" value="7"/>
</dbReference>
<dbReference type="Pfam" id="PF00514">
    <property type="entry name" value="Arm"/>
    <property type="match status" value="2"/>
</dbReference>
<dbReference type="EMBL" id="JAZGQO010000002">
    <property type="protein sequence ID" value="KAK6190923.1"/>
    <property type="molecule type" value="Genomic_DNA"/>
</dbReference>
<dbReference type="Gene3D" id="1.25.10.10">
    <property type="entry name" value="Leucine-rich Repeat Variant"/>
    <property type="match status" value="1"/>
</dbReference>
<dbReference type="SUPFAM" id="SSF48371">
    <property type="entry name" value="ARM repeat"/>
    <property type="match status" value="1"/>
</dbReference>
<name>A0AAN8PZH2_PATCE</name>
<comment type="similarity">
    <text evidence="1">Belongs to the importin alpha family.</text>
</comment>
<dbReference type="Proteomes" id="UP001347796">
    <property type="component" value="Unassembled WGS sequence"/>
</dbReference>
<dbReference type="InterPro" id="IPR016024">
    <property type="entry name" value="ARM-type_fold"/>
</dbReference>
<dbReference type="AlphaFoldDB" id="A0AAN8PZH2"/>
<dbReference type="InterPro" id="IPR024931">
    <property type="entry name" value="Importin_alpha"/>
</dbReference>
<dbReference type="Pfam" id="PF13513">
    <property type="entry name" value="HEAT_EZ"/>
    <property type="match status" value="1"/>
</dbReference>
<dbReference type="GO" id="GO:0005737">
    <property type="term" value="C:cytoplasm"/>
    <property type="evidence" value="ECO:0007669"/>
    <property type="project" value="InterPro"/>
</dbReference>
<dbReference type="InterPro" id="IPR011989">
    <property type="entry name" value="ARM-like"/>
</dbReference>
<dbReference type="InterPro" id="IPR000225">
    <property type="entry name" value="Armadillo"/>
</dbReference>
<feature type="repeat" description="ARM" evidence="2">
    <location>
        <begin position="185"/>
        <end position="213"/>
    </location>
</feature>
<reference evidence="4 5" key="1">
    <citation type="submission" date="2024-01" db="EMBL/GenBank/DDBJ databases">
        <title>The genome of the rayed Mediterranean limpet Patella caerulea (Linnaeus, 1758).</title>
        <authorList>
            <person name="Anh-Thu Weber A."/>
            <person name="Halstead-Nussloch G."/>
        </authorList>
    </citation>
    <scope>NUCLEOTIDE SEQUENCE [LARGE SCALE GENOMIC DNA]</scope>
    <source>
        <strain evidence="4">AATW-2023a</strain>
        <tissue evidence="4">Whole specimen</tissue>
    </source>
</reference>
<sequence length="484" mass="53546">MERKSLYKHKTQTVEEKRNQRRQEEIDQRKARREKCVSDKRFRHSVSEDTDAQGDEISEQEVIDATNVLLNKEPEKLEALQTLRRAFAQGTTYIDTFFGQENALTCLVGILTGNDTDLQLEAAWCVTNIAAGTDDQALAVVKAAAPYLITYLSSSSLDLKDQCAWAIGNLAGDSSECRKLLSSQGCVTPLVKLLETDTPNVVQSAAFALSNLARECNDIASEIVNAGVIPHLVSRLQDPGVSPKLLSEIAWVLTYLTSSGEFTNKLVSNGVLKHMVKILVEQADQQDVDVLTPVLRCLGNICSGPDEYSIQAFENTKLIPALVTCLNSEHHHIPKETLWVLSNMTGENTVCEKVTNGPLLEPILAKLKAAYDIKIEALYLLCNLGCHGEEACSVLISKGVVETVAAMLKTHDVELLHLVLSFIEMMLRLTDEGKALFEGSEGVARLEGLEYHTDEVTRKQANELLETYFYIDNNEEGAEDENME</sequence>
<evidence type="ECO:0000256" key="2">
    <source>
        <dbReference type="PROSITE-ProRule" id="PRU00259"/>
    </source>
</evidence>